<accession>A0A328B0S3</accession>
<reference evidence="3" key="1">
    <citation type="submission" date="2018-05" db="EMBL/GenBank/DDBJ databases">
        <authorList>
            <person name="Li X."/>
        </authorList>
    </citation>
    <scope>NUCLEOTIDE SEQUENCE [LARGE SCALE GENOMIC DNA]</scope>
    <source>
        <strain evidence="3">HKS-05</strain>
    </source>
</reference>
<dbReference type="PANTHER" id="PTHR42791:SF1">
    <property type="entry name" value="N-ACETYLTRANSFERASE DOMAIN-CONTAINING PROTEIN"/>
    <property type="match status" value="1"/>
</dbReference>
<dbReference type="RefSeq" id="WP_111457458.1">
    <property type="nucleotide sequence ID" value="NZ_QFYP01000001.1"/>
</dbReference>
<sequence length="213" mass="23440">MSEPGAEDIRRAAETPVVAAEHELDAAAADLSAAFADYPMFDWFMRPDAGRHAAREKLFRLMLREIAFPVGAIQRPATGGAAAVWIPSEKLGPNPLWQELRAVPTLLGATGLARFGRLVAMREAMDRTHPMDRPHAYLWLLGVHPRAQGLGVGSRLLAAGLAKVDAEGRAAFLETSTESNVALYRRHGFEVTSEYFIRPGSPPTWTMWREPRA</sequence>
<dbReference type="Pfam" id="PF00583">
    <property type="entry name" value="Acetyltransf_1"/>
    <property type="match status" value="1"/>
</dbReference>
<dbReference type="EMBL" id="QFYP01000001">
    <property type="protein sequence ID" value="RAK60165.1"/>
    <property type="molecule type" value="Genomic_DNA"/>
</dbReference>
<dbReference type="PANTHER" id="PTHR42791">
    <property type="entry name" value="GNAT FAMILY ACETYLTRANSFERASE"/>
    <property type="match status" value="1"/>
</dbReference>
<evidence type="ECO:0000259" key="1">
    <source>
        <dbReference type="PROSITE" id="PS51186"/>
    </source>
</evidence>
<dbReference type="InterPro" id="IPR016181">
    <property type="entry name" value="Acyl_CoA_acyltransferase"/>
</dbReference>
<dbReference type="GO" id="GO:0016747">
    <property type="term" value="F:acyltransferase activity, transferring groups other than amino-acyl groups"/>
    <property type="evidence" value="ECO:0007669"/>
    <property type="project" value="InterPro"/>
</dbReference>
<feature type="domain" description="N-acetyltransferase" evidence="1">
    <location>
        <begin position="57"/>
        <end position="212"/>
    </location>
</feature>
<dbReference type="InterPro" id="IPR052523">
    <property type="entry name" value="Trichothecene_AcTrans"/>
</dbReference>
<dbReference type="Proteomes" id="UP000249842">
    <property type="component" value="Unassembled WGS sequence"/>
</dbReference>
<organism evidence="2 3">
    <name type="scientific">Phenylobacterium hankyongense</name>
    <dbReference type="NCBI Taxonomy" id="1813876"/>
    <lineage>
        <taxon>Bacteria</taxon>
        <taxon>Pseudomonadati</taxon>
        <taxon>Pseudomonadota</taxon>
        <taxon>Alphaproteobacteria</taxon>
        <taxon>Caulobacterales</taxon>
        <taxon>Caulobacteraceae</taxon>
        <taxon>Phenylobacterium</taxon>
    </lineage>
</organism>
<evidence type="ECO:0000313" key="3">
    <source>
        <dbReference type="Proteomes" id="UP000249842"/>
    </source>
</evidence>
<gene>
    <name evidence="2" type="ORF">DJ021_10295</name>
</gene>
<dbReference type="CDD" id="cd04301">
    <property type="entry name" value="NAT_SF"/>
    <property type="match status" value="1"/>
</dbReference>
<dbReference type="Gene3D" id="3.40.630.30">
    <property type="match status" value="1"/>
</dbReference>
<comment type="caution">
    <text evidence="2">The sequence shown here is derived from an EMBL/GenBank/DDBJ whole genome shotgun (WGS) entry which is preliminary data.</text>
</comment>
<name>A0A328B0S3_9CAUL</name>
<dbReference type="OrthoDB" id="7057833at2"/>
<protein>
    <recommendedName>
        <fullName evidence="1">N-acetyltransferase domain-containing protein</fullName>
    </recommendedName>
</protein>
<keyword evidence="3" id="KW-1185">Reference proteome</keyword>
<evidence type="ECO:0000313" key="2">
    <source>
        <dbReference type="EMBL" id="RAK60165.1"/>
    </source>
</evidence>
<dbReference type="InterPro" id="IPR000182">
    <property type="entry name" value="GNAT_dom"/>
</dbReference>
<proteinExistence type="predicted"/>
<dbReference type="PROSITE" id="PS51186">
    <property type="entry name" value="GNAT"/>
    <property type="match status" value="1"/>
</dbReference>
<dbReference type="SUPFAM" id="SSF55729">
    <property type="entry name" value="Acyl-CoA N-acyltransferases (Nat)"/>
    <property type="match status" value="1"/>
</dbReference>
<dbReference type="AlphaFoldDB" id="A0A328B0S3"/>